<name>A0AC34QPP0_9BILA</name>
<organism evidence="1 2">
    <name type="scientific">Panagrolaimus sp. JU765</name>
    <dbReference type="NCBI Taxonomy" id="591449"/>
    <lineage>
        <taxon>Eukaryota</taxon>
        <taxon>Metazoa</taxon>
        <taxon>Ecdysozoa</taxon>
        <taxon>Nematoda</taxon>
        <taxon>Chromadorea</taxon>
        <taxon>Rhabditida</taxon>
        <taxon>Tylenchina</taxon>
        <taxon>Panagrolaimomorpha</taxon>
        <taxon>Panagrolaimoidea</taxon>
        <taxon>Panagrolaimidae</taxon>
        <taxon>Panagrolaimus</taxon>
    </lineage>
</organism>
<accession>A0AC34QPP0</accession>
<evidence type="ECO:0000313" key="1">
    <source>
        <dbReference type="Proteomes" id="UP000887576"/>
    </source>
</evidence>
<protein>
    <submittedName>
        <fullName evidence="2">Cytochrome c oxidase assembly protein COX16 homolog, mitochondrial</fullName>
    </submittedName>
</protein>
<dbReference type="WBParaSite" id="JU765_v2.g18276.t1">
    <property type="protein sequence ID" value="JU765_v2.g18276.t1"/>
    <property type="gene ID" value="JU765_v2.g18276"/>
</dbReference>
<proteinExistence type="predicted"/>
<sequence length="124" mass="14498">MSNSNLKFIKVGLPFLTIVFGSAFGLHYFQQVRYDFARVKKEAANIDKIHQSLSDLGVKTKKNVTVEEVYQEVSELETDNWDNIRGPREFEDNSEYETAKKRQQEEARARRKALREKLKQGDEQ</sequence>
<evidence type="ECO:0000313" key="2">
    <source>
        <dbReference type="WBParaSite" id="JU765_v2.g18276.t1"/>
    </source>
</evidence>
<dbReference type="Proteomes" id="UP000887576">
    <property type="component" value="Unplaced"/>
</dbReference>
<reference evidence="2" key="1">
    <citation type="submission" date="2022-11" db="UniProtKB">
        <authorList>
            <consortium name="WormBaseParasite"/>
        </authorList>
    </citation>
    <scope>IDENTIFICATION</scope>
</reference>